<dbReference type="OrthoDB" id="9799271at2"/>
<keyword evidence="3 9" id="KW-0813">Transport</keyword>
<keyword evidence="5 9" id="KW-0812">Transmembrane</keyword>
<keyword evidence="7 9" id="KW-0472">Membrane</keyword>
<comment type="caution">
    <text evidence="11">The sequence shown here is derived from an EMBL/GenBank/DDBJ whole genome shotgun (WGS) entry which is preliminary data.</text>
</comment>
<protein>
    <submittedName>
        <fullName evidence="11">ABC transporter permease</fullName>
    </submittedName>
</protein>
<feature type="transmembrane region" description="Helical" evidence="9">
    <location>
        <begin position="64"/>
        <end position="86"/>
    </location>
</feature>
<dbReference type="EMBL" id="RCTF01000013">
    <property type="protein sequence ID" value="RLP76201.1"/>
    <property type="molecule type" value="Genomic_DNA"/>
</dbReference>
<dbReference type="RefSeq" id="WP_121624232.1">
    <property type="nucleotide sequence ID" value="NZ_JACIIW010000002.1"/>
</dbReference>
<gene>
    <name evidence="11" type="ORF">D9R14_15395</name>
</gene>
<keyword evidence="4" id="KW-1003">Cell membrane</keyword>
<dbReference type="PANTHER" id="PTHR30151:SF25">
    <property type="entry name" value="TAURINE TRANSPORT SYSTEM PERMEASE PROTEIN TAUC"/>
    <property type="match status" value="1"/>
</dbReference>
<name>A0A3L7A9E7_9HYPH</name>
<evidence type="ECO:0000256" key="3">
    <source>
        <dbReference type="ARBA" id="ARBA00022448"/>
    </source>
</evidence>
<dbReference type="PROSITE" id="PS50928">
    <property type="entry name" value="ABC_TM1"/>
    <property type="match status" value="1"/>
</dbReference>
<proteinExistence type="inferred from homology"/>
<evidence type="ECO:0000256" key="9">
    <source>
        <dbReference type="RuleBase" id="RU363032"/>
    </source>
</evidence>
<dbReference type="PANTHER" id="PTHR30151">
    <property type="entry name" value="ALKANE SULFONATE ABC TRANSPORTER-RELATED, MEMBRANE SUBUNIT"/>
    <property type="match status" value="1"/>
</dbReference>
<evidence type="ECO:0000256" key="8">
    <source>
        <dbReference type="ARBA" id="ARBA00056719"/>
    </source>
</evidence>
<keyword evidence="6 9" id="KW-1133">Transmembrane helix</keyword>
<dbReference type="InterPro" id="IPR035906">
    <property type="entry name" value="MetI-like_sf"/>
</dbReference>
<accession>A0A3L7A9E7</accession>
<keyword evidence="12" id="KW-1185">Reference proteome</keyword>
<dbReference type="FunFam" id="1.10.3720.10:FF:000003">
    <property type="entry name" value="Aliphatic sulfonate ABC transporter permease"/>
    <property type="match status" value="1"/>
</dbReference>
<organism evidence="11 12">
    <name type="scientific">Xanthobacter tagetidis</name>
    <dbReference type="NCBI Taxonomy" id="60216"/>
    <lineage>
        <taxon>Bacteria</taxon>
        <taxon>Pseudomonadati</taxon>
        <taxon>Pseudomonadota</taxon>
        <taxon>Alphaproteobacteria</taxon>
        <taxon>Hyphomicrobiales</taxon>
        <taxon>Xanthobacteraceae</taxon>
        <taxon>Xanthobacter</taxon>
    </lineage>
</organism>
<comment type="subcellular location">
    <subcellularLocation>
        <location evidence="1 9">Cell membrane</location>
        <topology evidence="1 9">Multi-pass membrane protein</topology>
    </subcellularLocation>
</comment>
<comment type="function">
    <text evidence="8">Probably part of an ABC transporter complex. Probably responsible for the translocation of the substrate across the membrane.</text>
</comment>
<feature type="domain" description="ABC transmembrane type-1" evidence="10">
    <location>
        <begin position="60"/>
        <end position="240"/>
    </location>
</feature>
<feature type="transmembrane region" description="Helical" evidence="9">
    <location>
        <begin position="98"/>
        <end position="120"/>
    </location>
</feature>
<comment type="similarity">
    <text evidence="2 9">Belongs to the binding-protein-dependent transport system permease family.</text>
</comment>
<feature type="transmembrane region" description="Helical" evidence="9">
    <location>
        <begin position="126"/>
        <end position="145"/>
    </location>
</feature>
<dbReference type="Gene3D" id="1.10.3720.10">
    <property type="entry name" value="MetI-like"/>
    <property type="match status" value="1"/>
</dbReference>
<dbReference type="GO" id="GO:0005886">
    <property type="term" value="C:plasma membrane"/>
    <property type="evidence" value="ECO:0007669"/>
    <property type="project" value="UniProtKB-SubCell"/>
</dbReference>
<reference evidence="11 12" key="1">
    <citation type="submission" date="2018-10" db="EMBL/GenBank/DDBJ databases">
        <title>Xanthobacter tagetidis genome sequencing and assembly.</title>
        <authorList>
            <person name="Maclea K.S."/>
            <person name="Goen A.E."/>
            <person name="Fatima S.A."/>
        </authorList>
    </citation>
    <scope>NUCLEOTIDE SEQUENCE [LARGE SCALE GENOMIC DNA]</scope>
    <source>
        <strain evidence="11 12">ATCC 700314</strain>
    </source>
</reference>
<dbReference type="SUPFAM" id="SSF161098">
    <property type="entry name" value="MetI-like"/>
    <property type="match status" value="1"/>
</dbReference>
<dbReference type="Pfam" id="PF00528">
    <property type="entry name" value="BPD_transp_1"/>
    <property type="match status" value="1"/>
</dbReference>
<feature type="transmembrane region" description="Helical" evidence="9">
    <location>
        <begin position="223"/>
        <end position="240"/>
    </location>
</feature>
<evidence type="ECO:0000256" key="5">
    <source>
        <dbReference type="ARBA" id="ARBA00022692"/>
    </source>
</evidence>
<dbReference type="GO" id="GO:0010438">
    <property type="term" value="P:cellular response to sulfur starvation"/>
    <property type="evidence" value="ECO:0007669"/>
    <property type="project" value="TreeGrafter"/>
</dbReference>
<dbReference type="GO" id="GO:0042918">
    <property type="term" value="P:alkanesulfonate transmembrane transport"/>
    <property type="evidence" value="ECO:0007669"/>
    <property type="project" value="UniProtKB-ARBA"/>
</dbReference>
<dbReference type="InterPro" id="IPR000515">
    <property type="entry name" value="MetI-like"/>
</dbReference>
<feature type="transmembrane region" description="Helical" evidence="9">
    <location>
        <begin position="189"/>
        <end position="211"/>
    </location>
</feature>
<evidence type="ECO:0000256" key="7">
    <source>
        <dbReference type="ARBA" id="ARBA00023136"/>
    </source>
</evidence>
<dbReference type="AlphaFoldDB" id="A0A3L7A9E7"/>
<evidence type="ECO:0000313" key="12">
    <source>
        <dbReference type="Proteomes" id="UP000269692"/>
    </source>
</evidence>
<dbReference type="Proteomes" id="UP000269692">
    <property type="component" value="Unassembled WGS sequence"/>
</dbReference>
<evidence type="ECO:0000256" key="4">
    <source>
        <dbReference type="ARBA" id="ARBA00022475"/>
    </source>
</evidence>
<sequence length="255" mass="27505">MTRAALNDRLLAFGSPLALFLLWELAAKAGWIDTRFFPAPSAILVRMWALSASGELWVNLQASLWRLFAGFIVGGIPALVLGIAAGLSRPVRIAIDPLVSATYPIPKSAVFPLILLIFGLGEASKIVMVAMGVFYPVLINAQAGVANIDRIYMDVAKNFRASRWQLFRTVAIPGALPPILAGVKLGLGMGLILIAIAEMIGADSGIGYMIWNAWQILSVETMYVGLVVIALIGFALSLVTDELEKFLVPWKRARG</sequence>
<evidence type="ECO:0000313" key="11">
    <source>
        <dbReference type="EMBL" id="RLP76201.1"/>
    </source>
</evidence>
<evidence type="ECO:0000259" key="10">
    <source>
        <dbReference type="PROSITE" id="PS50928"/>
    </source>
</evidence>
<dbReference type="CDD" id="cd06261">
    <property type="entry name" value="TM_PBP2"/>
    <property type="match status" value="1"/>
</dbReference>
<evidence type="ECO:0000256" key="6">
    <source>
        <dbReference type="ARBA" id="ARBA00022989"/>
    </source>
</evidence>
<evidence type="ECO:0000256" key="2">
    <source>
        <dbReference type="ARBA" id="ARBA00009306"/>
    </source>
</evidence>
<evidence type="ECO:0000256" key="1">
    <source>
        <dbReference type="ARBA" id="ARBA00004651"/>
    </source>
</evidence>